<dbReference type="AlphaFoldDB" id="A0A174HA87"/>
<dbReference type="RefSeq" id="WP_055266387.1">
    <property type="nucleotide sequence ID" value="NZ_CABIXQ010000014.1"/>
</dbReference>
<dbReference type="Proteomes" id="UP000095594">
    <property type="component" value="Unassembled WGS sequence"/>
</dbReference>
<keyword evidence="2" id="KW-0378">Hydrolase</keyword>
<organism evidence="2 3">
    <name type="scientific">Clostridium disporicum</name>
    <dbReference type="NCBI Taxonomy" id="84024"/>
    <lineage>
        <taxon>Bacteria</taxon>
        <taxon>Bacillati</taxon>
        <taxon>Bacillota</taxon>
        <taxon>Clostridia</taxon>
        <taxon>Eubacteriales</taxon>
        <taxon>Clostridiaceae</taxon>
        <taxon>Clostridium</taxon>
    </lineage>
</organism>
<keyword evidence="1" id="KW-0812">Transmembrane</keyword>
<dbReference type="Gene3D" id="2.20.28.30">
    <property type="entry name" value="RNA polymerase ii, chain L"/>
    <property type="match status" value="2"/>
</dbReference>
<proteinExistence type="predicted"/>
<dbReference type="PANTHER" id="PTHR37826:SF3">
    <property type="entry name" value="J DOMAIN-CONTAINING PROTEIN"/>
    <property type="match status" value="1"/>
</dbReference>
<dbReference type="GO" id="GO:0004386">
    <property type="term" value="F:helicase activity"/>
    <property type="evidence" value="ECO:0007669"/>
    <property type="project" value="UniProtKB-KW"/>
</dbReference>
<keyword evidence="2" id="KW-0347">Helicase</keyword>
<dbReference type="OrthoDB" id="3182597at2"/>
<accession>A0A174HA87</accession>
<feature type="transmembrane region" description="Helical" evidence="1">
    <location>
        <begin position="333"/>
        <end position="354"/>
    </location>
</feature>
<protein>
    <submittedName>
        <fullName evidence="2">Replication restart DNA helicase PriA</fullName>
    </submittedName>
</protein>
<dbReference type="PANTHER" id="PTHR37826">
    <property type="entry name" value="FLOTILLIN BAND_7_5 DOMAIN PROTEIN"/>
    <property type="match status" value="1"/>
</dbReference>
<keyword evidence="2" id="KW-0547">Nucleotide-binding</keyword>
<dbReference type="EMBL" id="CYZX01000014">
    <property type="protein sequence ID" value="CUO71832.1"/>
    <property type="molecule type" value="Genomic_DNA"/>
</dbReference>
<reference evidence="2 3" key="1">
    <citation type="submission" date="2015-09" db="EMBL/GenBank/DDBJ databases">
        <authorList>
            <consortium name="Pathogen Informatics"/>
        </authorList>
    </citation>
    <scope>NUCLEOTIDE SEQUENCE [LARGE SCALE GENOMIC DNA]</scope>
    <source>
        <strain evidence="2 3">2789STDY5834856</strain>
    </source>
</reference>
<keyword evidence="2" id="KW-0067">ATP-binding</keyword>
<evidence type="ECO:0000313" key="3">
    <source>
        <dbReference type="Proteomes" id="UP000095594"/>
    </source>
</evidence>
<sequence length="355" mass="40633">MGAAVYKCPNCGAHVTFDAQSQKGKCDYCLSTFSIQELEDYLKKEDDRSDEYSEEQISDELRDEINNNTRVYKCPRCGAEVVADKSTAATFCYYCHGPVILTDKLSGDFKPSKVIPFKIDKRKAEEILLNWSKKKWFIPKEFTSAKQLEKITGIYIPYWLFDCDVDGSMMAIGKKIMTWRQGDYEYTKTDTYEVYREAKLKFDNVPHNASSKADDKVMTAIEPFDYNEIKDFSMAYLPGFLADKYDRTKEDVLPSIKSTINNSVNNILRNSINGYSIVSERNFNSKYSNAKFKYALFPVWMLTYQFNNKNYIFAINGQSGEVYGALPVSKGRIGILFTILFVISFIVALIGGMLI</sequence>
<gene>
    <name evidence="2" type="ORF">ERS852471_02119</name>
</gene>
<evidence type="ECO:0000313" key="2">
    <source>
        <dbReference type="EMBL" id="CUO71832.1"/>
    </source>
</evidence>
<name>A0A174HA87_9CLOT</name>
<evidence type="ECO:0000256" key="1">
    <source>
        <dbReference type="SAM" id="Phobius"/>
    </source>
</evidence>
<keyword evidence="1" id="KW-1133">Transmembrane helix</keyword>
<keyword evidence="1" id="KW-0472">Membrane</keyword>